<dbReference type="AlphaFoldDB" id="A0A7U2MZQ1"/>
<sequence>MTTPSAVSNINHLSYSRSNLVYQVDLSEPTREVCHGSRKPETVAMPEHTSHLIIRFFKPFDTFNEDLRVENKVAAMTVARSALADSALHTIVPQVYAWNSGENEPSGQA</sequence>
<protein>
    <submittedName>
        <fullName evidence="1">Uncharacterized protein</fullName>
    </submittedName>
</protein>
<gene>
    <name evidence="1" type="ORF">F9C07_2287417</name>
</gene>
<keyword evidence="2" id="KW-1185">Reference proteome</keyword>
<evidence type="ECO:0000313" key="1">
    <source>
        <dbReference type="EMBL" id="QRD92838.1"/>
    </source>
</evidence>
<dbReference type="EMBL" id="CP044616">
    <property type="protein sequence ID" value="QRD92838.1"/>
    <property type="molecule type" value="Genomic_DNA"/>
</dbReference>
<evidence type="ECO:0000313" key="2">
    <source>
        <dbReference type="Proteomes" id="UP000596276"/>
    </source>
</evidence>
<dbReference type="OMA" id="TVAMPEH"/>
<proteinExistence type="predicted"/>
<name>A0A7U2MZQ1_ASPFN</name>
<organism evidence="1 2">
    <name type="scientific">Aspergillus flavus (strain ATCC 200026 / FGSC A1120 / IAM 13836 / NRRL 3357 / JCM 12722 / SRRC 167)</name>
    <dbReference type="NCBI Taxonomy" id="332952"/>
    <lineage>
        <taxon>Eukaryota</taxon>
        <taxon>Fungi</taxon>
        <taxon>Dikarya</taxon>
        <taxon>Ascomycota</taxon>
        <taxon>Pezizomycotina</taxon>
        <taxon>Eurotiomycetes</taxon>
        <taxon>Eurotiomycetidae</taxon>
        <taxon>Eurotiales</taxon>
        <taxon>Aspergillaceae</taxon>
        <taxon>Aspergillus</taxon>
        <taxon>Aspergillus subgen. Circumdati</taxon>
    </lineage>
</organism>
<reference evidence="2" key="1">
    <citation type="journal article" date="2021" name="G3 (Bethesda)">
        <title>Chromosome assembled and annotated genome sequence of Aspergillus flavus NRRL 3357.</title>
        <authorList>
            <person name="Skerker J.M."/>
            <person name="Pianalto K.M."/>
            <person name="Mondo S.J."/>
            <person name="Yang K."/>
            <person name="Arkin A.P."/>
            <person name="Keller N.P."/>
            <person name="Grigoriev I.V."/>
            <person name="Louise Glass N.L."/>
        </authorList>
    </citation>
    <scope>NUCLEOTIDE SEQUENCE [LARGE SCALE GENOMIC DNA]</scope>
    <source>
        <strain evidence="2">ATCC 200026 / FGSC A1120 / IAM 13836 / NRRL 3357 / JCM 12722 / SRRC 167</strain>
    </source>
</reference>
<dbReference type="VEuPathDB" id="FungiDB:AFLA_014238"/>
<accession>A0A7U2MZQ1</accession>
<dbReference type="Proteomes" id="UP000596276">
    <property type="component" value="Chromosome 8"/>
</dbReference>
<dbReference type="VEuPathDB" id="FungiDB:F9C07_2287417"/>